<dbReference type="InterPro" id="IPR048254">
    <property type="entry name" value="CDP_ALCOHOL_P_TRANSF_CS"/>
</dbReference>
<dbReference type="PROSITE" id="PS00379">
    <property type="entry name" value="CDP_ALCOHOL_P_TRANSF"/>
    <property type="match status" value="1"/>
</dbReference>
<organism evidence="4 5">
    <name type="scientific">Constantimarinum furrinae</name>
    <dbReference type="NCBI Taxonomy" id="2562285"/>
    <lineage>
        <taxon>Bacteria</taxon>
        <taxon>Pseudomonadati</taxon>
        <taxon>Bacteroidota</taxon>
        <taxon>Flavobacteriia</taxon>
        <taxon>Flavobacteriales</taxon>
        <taxon>Flavobacteriaceae</taxon>
        <taxon>Altibacter/Constantimarinum group</taxon>
        <taxon>Constantimarinum</taxon>
    </lineage>
</organism>
<protein>
    <submittedName>
        <fullName evidence="4">Phosphatidylserine synthase</fullName>
    </submittedName>
</protein>
<dbReference type="KEGG" id="alti:ALE3EI_0096"/>
<feature type="transmembrane region" description="Helical" evidence="3">
    <location>
        <begin position="32"/>
        <end position="53"/>
    </location>
</feature>
<evidence type="ECO:0000256" key="3">
    <source>
        <dbReference type="SAM" id="Phobius"/>
    </source>
</evidence>
<feature type="transmembrane region" description="Helical" evidence="3">
    <location>
        <begin position="110"/>
        <end position="129"/>
    </location>
</feature>
<feature type="transmembrane region" description="Helical" evidence="3">
    <location>
        <begin position="65"/>
        <end position="85"/>
    </location>
</feature>
<reference evidence="4 5" key="1">
    <citation type="submission" date="2020-04" db="EMBL/GenBank/DDBJ databases">
        <title>Genome sequence of Altibacter aquimarinus strain ALE3EI.</title>
        <authorList>
            <person name="Oh H.-M."/>
            <person name="Jang D."/>
        </authorList>
    </citation>
    <scope>NUCLEOTIDE SEQUENCE [LARGE SCALE GENOMIC DNA]</scope>
    <source>
        <strain evidence="4 5">ALE3EI</strain>
    </source>
</reference>
<keyword evidence="3" id="KW-0472">Membrane</keyword>
<evidence type="ECO:0000256" key="1">
    <source>
        <dbReference type="ARBA" id="ARBA00022679"/>
    </source>
</evidence>
<dbReference type="InterPro" id="IPR043130">
    <property type="entry name" value="CDP-OH_PTrfase_TM_dom"/>
</dbReference>
<proteinExistence type="inferred from homology"/>
<dbReference type="EMBL" id="CP052909">
    <property type="protein sequence ID" value="QNJ96687.1"/>
    <property type="molecule type" value="Genomic_DNA"/>
</dbReference>
<keyword evidence="1 2" id="KW-0808">Transferase</keyword>
<dbReference type="Gene3D" id="1.20.120.1760">
    <property type="match status" value="1"/>
</dbReference>
<dbReference type="AlphaFoldDB" id="A0A7G8PQS1"/>
<accession>A0A7G8PQS1</accession>
<comment type="similarity">
    <text evidence="2">Belongs to the CDP-alcohol phosphatidyltransferase class-I family.</text>
</comment>
<keyword evidence="3" id="KW-1133">Transmembrane helix</keyword>
<dbReference type="InterPro" id="IPR000462">
    <property type="entry name" value="CDP-OH_P_trans"/>
</dbReference>
<evidence type="ECO:0000313" key="4">
    <source>
        <dbReference type="EMBL" id="QNJ96687.1"/>
    </source>
</evidence>
<keyword evidence="5" id="KW-1185">Reference proteome</keyword>
<keyword evidence="3" id="KW-0812">Transmembrane</keyword>
<feature type="transmembrane region" description="Helical" evidence="3">
    <location>
        <begin position="7"/>
        <end position="26"/>
    </location>
</feature>
<dbReference type="GO" id="GO:0008654">
    <property type="term" value="P:phospholipid biosynthetic process"/>
    <property type="evidence" value="ECO:0007669"/>
    <property type="project" value="InterPro"/>
</dbReference>
<name>A0A7G8PQS1_9FLAO</name>
<feature type="transmembrane region" description="Helical" evidence="3">
    <location>
        <begin position="212"/>
        <end position="240"/>
    </location>
</feature>
<dbReference type="GO" id="GO:0016020">
    <property type="term" value="C:membrane"/>
    <property type="evidence" value="ECO:0007669"/>
    <property type="project" value="InterPro"/>
</dbReference>
<feature type="transmembrane region" description="Helical" evidence="3">
    <location>
        <begin position="141"/>
        <end position="160"/>
    </location>
</feature>
<dbReference type="RefSeq" id="WP_186989760.1">
    <property type="nucleotide sequence ID" value="NZ_CP052909.1"/>
</dbReference>
<dbReference type="GO" id="GO:0016780">
    <property type="term" value="F:phosphotransferase activity, for other substituted phosphate groups"/>
    <property type="evidence" value="ECO:0007669"/>
    <property type="project" value="InterPro"/>
</dbReference>
<dbReference type="Proteomes" id="UP000515514">
    <property type="component" value="Chromosome"/>
</dbReference>
<evidence type="ECO:0000313" key="5">
    <source>
        <dbReference type="Proteomes" id="UP000515514"/>
    </source>
</evidence>
<gene>
    <name evidence="4" type="ORF">ALE3EI_0096</name>
</gene>
<evidence type="ECO:0000256" key="2">
    <source>
        <dbReference type="RuleBase" id="RU003750"/>
    </source>
</evidence>
<sequence>MIKQIPNIITSLNLLCGCVAILFAVSGDLVTAAFFVFFGIFFDFFDGLAARLLKAQSEIGLQFDSLADVITSGLAPAVVMVQLFSEATLGLPFTFSIEESETMLWSAGQFSYWPLVGLLIAVASAYRLAKFNVDTRQTTSFIGLPTPANAMLILSIPLILHFQYSLEAESVLLNKWFLLGLTILSCFLLNSEIKLFGLKFKSWDFKSNVKRYVFLALCIIAILLLQYIAIPVIILLYIVLSLLWKERTPERIT</sequence>
<dbReference type="Pfam" id="PF01066">
    <property type="entry name" value="CDP-OH_P_transf"/>
    <property type="match status" value="1"/>
</dbReference>
<dbReference type="PROSITE" id="PS51257">
    <property type="entry name" value="PROKAR_LIPOPROTEIN"/>
    <property type="match status" value="1"/>
</dbReference>
<feature type="transmembrane region" description="Helical" evidence="3">
    <location>
        <begin position="172"/>
        <end position="191"/>
    </location>
</feature>